<evidence type="ECO:0000259" key="1">
    <source>
        <dbReference type="SMART" id="SM00507"/>
    </source>
</evidence>
<dbReference type="KEGG" id="roy:G3A56_15155"/>
<dbReference type="EMBL" id="CP048632">
    <property type="protein sequence ID" value="QIB39166.1"/>
    <property type="molecule type" value="Genomic_DNA"/>
</dbReference>
<feature type="domain" description="HNH nuclease" evidence="1">
    <location>
        <begin position="159"/>
        <end position="218"/>
    </location>
</feature>
<dbReference type="GO" id="GO:0003676">
    <property type="term" value="F:nucleic acid binding"/>
    <property type="evidence" value="ECO:0007669"/>
    <property type="project" value="InterPro"/>
</dbReference>
<name>A0A7L5BK46_9HYPH</name>
<dbReference type="InterPro" id="IPR002711">
    <property type="entry name" value="HNH"/>
</dbReference>
<organism evidence="2 3">
    <name type="scientific">Rhizobium oryzihabitans</name>
    <dbReference type="NCBI Taxonomy" id="2267833"/>
    <lineage>
        <taxon>Bacteria</taxon>
        <taxon>Pseudomonadati</taxon>
        <taxon>Pseudomonadota</taxon>
        <taxon>Alphaproteobacteria</taxon>
        <taxon>Hyphomicrobiales</taxon>
        <taxon>Rhizobiaceae</taxon>
        <taxon>Rhizobium/Agrobacterium group</taxon>
        <taxon>Rhizobium</taxon>
    </lineage>
</organism>
<dbReference type="CDD" id="cd00085">
    <property type="entry name" value="HNHc"/>
    <property type="match status" value="1"/>
</dbReference>
<keyword evidence="2" id="KW-0255">Endonuclease</keyword>
<keyword evidence="2" id="KW-0540">Nuclease</keyword>
<dbReference type="GO" id="GO:0004519">
    <property type="term" value="F:endonuclease activity"/>
    <property type="evidence" value="ECO:0007669"/>
    <property type="project" value="UniProtKB-KW"/>
</dbReference>
<evidence type="ECO:0000313" key="3">
    <source>
        <dbReference type="Proteomes" id="UP000464865"/>
    </source>
</evidence>
<dbReference type="Gene3D" id="1.10.30.50">
    <property type="match status" value="1"/>
</dbReference>
<dbReference type="Pfam" id="PF01844">
    <property type="entry name" value="HNH"/>
    <property type="match status" value="1"/>
</dbReference>
<gene>
    <name evidence="2" type="ORF">G3A56_15155</name>
</gene>
<dbReference type="Proteomes" id="UP000464865">
    <property type="component" value="Chromosome M15-11"/>
</dbReference>
<keyword evidence="2" id="KW-0378">Hydrolase</keyword>
<protein>
    <submittedName>
        <fullName evidence="2">HNH endonuclease</fullName>
    </submittedName>
</protein>
<dbReference type="AlphaFoldDB" id="A0A7L5BK46"/>
<proteinExistence type="predicted"/>
<evidence type="ECO:0000313" key="2">
    <source>
        <dbReference type="EMBL" id="QIB39166.1"/>
    </source>
</evidence>
<sequence>MADEVGKPQDWTDDELRACVIAYREMQLADQAGVKINKTAKRNEVLATSLQARSAGSYEYRMANIASVVSDLGLPILPGYTPRRNVGPRVTAKLVAIINDIWEREAAPEIPTADPEELQTRIQSARKKIKTGTLTSLPVKSEIAVRVEATSRRFIRDPNVIAWVTVNAGGVCEACDSPAPFKREDGEPYLEVHHVRPLAEGGPDSADNAVAACPTCHRRFHHGADKDGFRRATIKKVGRLVDHPVRGN</sequence>
<dbReference type="SMART" id="SM00507">
    <property type="entry name" value="HNHc"/>
    <property type="match status" value="1"/>
</dbReference>
<keyword evidence="3" id="KW-1185">Reference proteome</keyword>
<dbReference type="InterPro" id="IPR003615">
    <property type="entry name" value="HNH_nuc"/>
</dbReference>
<accession>A0A7L5BK46</accession>
<dbReference type="GO" id="GO:0008270">
    <property type="term" value="F:zinc ion binding"/>
    <property type="evidence" value="ECO:0007669"/>
    <property type="project" value="InterPro"/>
</dbReference>
<dbReference type="RefSeq" id="WP_082182679.1">
    <property type="nucleotide sequence ID" value="NZ_CP048632.1"/>
</dbReference>
<reference evidence="2 3" key="1">
    <citation type="submission" date="2020-02" db="EMBL/GenBank/DDBJ databases">
        <title>Plant-Promoting Endophytic Bacterium Rhizobium oryzihabitans sp. nov., Isolated from the Root of Rice.</title>
        <authorList>
            <person name="zhao J."/>
            <person name="Zhang G."/>
        </authorList>
    </citation>
    <scope>NUCLEOTIDE SEQUENCE [LARGE SCALE GENOMIC DNA]</scope>
    <source>
        <strain evidence="2 3">M15</strain>
    </source>
</reference>